<protein>
    <submittedName>
        <fullName evidence="1">Uncharacterized protein</fullName>
    </submittedName>
</protein>
<reference evidence="1" key="1">
    <citation type="submission" date="2020-03" db="EMBL/GenBank/DDBJ databases">
        <title>The deep terrestrial virosphere.</title>
        <authorList>
            <person name="Holmfeldt K."/>
            <person name="Nilsson E."/>
            <person name="Simone D."/>
            <person name="Lopez-Fernandez M."/>
            <person name="Wu X."/>
            <person name="de Brujin I."/>
            <person name="Lundin D."/>
            <person name="Andersson A."/>
            <person name="Bertilsson S."/>
            <person name="Dopson M."/>
        </authorList>
    </citation>
    <scope>NUCLEOTIDE SEQUENCE</scope>
    <source>
        <strain evidence="1">TM448A00389</strain>
    </source>
</reference>
<evidence type="ECO:0000313" key="1">
    <source>
        <dbReference type="EMBL" id="QJA46362.1"/>
    </source>
</evidence>
<name>A0A6H1ZFW6_9ZZZZ</name>
<accession>A0A6H1ZFW6</accession>
<dbReference type="EMBL" id="MT144008">
    <property type="protein sequence ID" value="QJA46362.1"/>
    <property type="molecule type" value="Genomic_DNA"/>
</dbReference>
<proteinExistence type="predicted"/>
<dbReference type="AlphaFoldDB" id="A0A6H1ZFW6"/>
<sequence>MTIKMTIEEIEIMLQSELIEAIRADLPPKASYWIGRGVDKAQGIYRVYLKERNKIQLKYAELDEQGEMKFVDKVLNGKQVREVVFKSDADKRECMDEIDELAKIEEDLGIEKIVLDWDKLEERWREGKITTSPMVMMSIIPLLEPPK</sequence>
<organism evidence="1">
    <name type="scientific">viral metagenome</name>
    <dbReference type="NCBI Taxonomy" id="1070528"/>
    <lineage>
        <taxon>unclassified sequences</taxon>
        <taxon>metagenomes</taxon>
        <taxon>organismal metagenomes</taxon>
    </lineage>
</organism>
<gene>
    <name evidence="1" type="ORF">TM448A00389_0025</name>
</gene>